<evidence type="ECO:0000256" key="1">
    <source>
        <dbReference type="SAM" id="MobiDB-lite"/>
    </source>
</evidence>
<sequence length="124" mass="12724">MNQEQNSPPDAGSGTGAQAHGESQGQEKVNRPAAAGSSKRRSRRSTSAPTRLKQAAQLLHTAPAVPQPAVAKPSGDGSATGASAPADEAGALPQTAEEDDPRAWGDSPEDGSAWLLEQRPPHWG</sequence>
<dbReference type="EMBL" id="CP106856">
    <property type="protein sequence ID" value="UYB35331.1"/>
    <property type="molecule type" value="Genomic_DNA"/>
</dbReference>
<dbReference type="Proteomes" id="UP001063368">
    <property type="component" value="Chromosome"/>
</dbReference>
<evidence type="ECO:0000313" key="2">
    <source>
        <dbReference type="EMBL" id="UYB35331.1"/>
    </source>
</evidence>
<accession>A0ABY6FQ49</accession>
<organism evidence="2 3">
    <name type="scientific">Arthrobacter koreensis</name>
    <dbReference type="NCBI Taxonomy" id="199136"/>
    <lineage>
        <taxon>Bacteria</taxon>
        <taxon>Bacillati</taxon>
        <taxon>Actinomycetota</taxon>
        <taxon>Actinomycetes</taxon>
        <taxon>Micrococcales</taxon>
        <taxon>Micrococcaceae</taxon>
        <taxon>Arthrobacter</taxon>
    </lineage>
</organism>
<reference evidence="2" key="1">
    <citation type="submission" date="2022-09" db="EMBL/GenBank/DDBJ databases">
        <authorList>
            <person name="Li D."/>
            <person name="Cheng J."/>
            <person name="Li Y."/>
        </authorList>
    </citation>
    <scope>NUCLEOTIDE SEQUENCE</scope>
    <source>
        <strain evidence="2">DL</strain>
    </source>
</reference>
<protein>
    <submittedName>
        <fullName evidence="2">Uncharacterized protein</fullName>
    </submittedName>
</protein>
<name>A0ABY6FQ49_9MICC</name>
<dbReference type="RefSeq" id="WP_263127356.1">
    <property type="nucleotide sequence ID" value="NZ_CP106856.1"/>
</dbReference>
<proteinExistence type="predicted"/>
<feature type="compositionally biased region" description="Low complexity" evidence="1">
    <location>
        <begin position="62"/>
        <end position="73"/>
    </location>
</feature>
<gene>
    <name evidence="2" type="ORF">N9A08_11905</name>
</gene>
<evidence type="ECO:0000313" key="3">
    <source>
        <dbReference type="Proteomes" id="UP001063368"/>
    </source>
</evidence>
<feature type="region of interest" description="Disordered" evidence="1">
    <location>
        <begin position="1"/>
        <end position="124"/>
    </location>
</feature>
<keyword evidence="3" id="KW-1185">Reference proteome</keyword>